<name>A0A182V155_ANOME</name>
<accession>A0A182V155</accession>
<dbReference type="VEuPathDB" id="VectorBase:AMEM007121"/>
<dbReference type="AlphaFoldDB" id="A0A182V155"/>
<reference evidence="1" key="1">
    <citation type="submission" date="2020-05" db="UniProtKB">
        <authorList>
            <consortium name="EnsemblMetazoa"/>
        </authorList>
    </citation>
    <scope>IDENTIFICATION</scope>
    <source>
        <strain evidence="1">MAF</strain>
    </source>
</reference>
<evidence type="ECO:0000313" key="1">
    <source>
        <dbReference type="EnsemblMetazoa" id="AMEM007121-PA"/>
    </source>
</evidence>
<keyword evidence="2" id="KW-1185">Reference proteome</keyword>
<proteinExistence type="predicted"/>
<sequence>MLEPSTIDAALICPETAKLALGCPRALLRAERGKVSLDSATCGRARVHHHTCEIPFGARYAKLRNFVLAGMGGKNDRFTTPARSSATSRTMGCRWSLQDISLSTGTPGAAPIAQQVEQSGQVQ</sequence>
<evidence type="ECO:0000313" key="2">
    <source>
        <dbReference type="Proteomes" id="UP000075903"/>
    </source>
</evidence>
<dbReference type="Proteomes" id="UP000075903">
    <property type="component" value="Unassembled WGS sequence"/>
</dbReference>
<dbReference type="EnsemblMetazoa" id="AMEM007121-RA">
    <property type="protein sequence ID" value="AMEM007121-PA"/>
    <property type="gene ID" value="AMEM007121"/>
</dbReference>
<protein>
    <submittedName>
        <fullName evidence="1">Uncharacterized protein</fullName>
    </submittedName>
</protein>
<organism evidence="1 2">
    <name type="scientific">Anopheles merus</name>
    <name type="common">Mosquito</name>
    <dbReference type="NCBI Taxonomy" id="30066"/>
    <lineage>
        <taxon>Eukaryota</taxon>
        <taxon>Metazoa</taxon>
        <taxon>Ecdysozoa</taxon>
        <taxon>Arthropoda</taxon>
        <taxon>Hexapoda</taxon>
        <taxon>Insecta</taxon>
        <taxon>Pterygota</taxon>
        <taxon>Neoptera</taxon>
        <taxon>Endopterygota</taxon>
        <taxon>Diptera</taxon>
        <taxon>Nematocera</taxon>
        <taxon>Culicoidea</taxon>
        <taxon>Culicidae</taxon>
        <taxon>Anophelinae</taxon>
        <taxon>Anopheles</taxon>
    </lineage>
</organism>